<comment type="caution">
    <text evidence="6">The sequence shown here is derived from an EMBL/GenBank/DDBJ whole genome shotgun (WGS) entry which is preliminary data.</text>
</comment>
<dbReference type="OrthoDB" id="5988181at2759"/>
<dbReference type="PANTHER" id="PTHR46031:SF16">
    <property type="entry name" value="DOUBLE-STRANDED RNA-BINDING PROTEIN 4"/>
    <property type="match status" value="1"/>
</dbReference>
<evidence type="ECO:0000259" key="5">
    <source>
        <dbReference type="PROSITE" id="PS50137"/>
    </source>
</evidence>
<gene>
    <name evidence="6" type="ORF">OLEA9_A065964</name>
</gene>
<keyword evidence="1" id="KW-0677">Repeat</keyword>
<keyword evidence="7" id="KW-1185">Reference proteome</keyword>
<evidence type="ECO:0000256" key="1">
    <source>
        <dbReference type="ARBA" id="ARBA00022737"/>
    </source>
</evidence>
<dbReference type="PROSITE" id="PS50137">
    <property type="entry name" value="DS_RBD"/>
    <property type="match status" value="1"/>
</dbReference>
<dbReference type="PANTHER" id="PTHR46031">
    <property type="match status" value="1"/>
</dbReference>
<organism evidence="6 7">
    <name type="scientific">Olea europaea subsp. europaea</name>
    <dbReference type="NCBI Taxonomy" id="158383"/>
    <lineage>
        <taxon>Eukaryota</taxon>
        <taxon>Viridiplantae</taxon>
        <taxon>Streptophyta</taxon>
        <taxon>Embryophyta</taxon>
        <taxon>Tracheophyta</taxon>
        <taxon>Spermatophyta</taxon>
        <taxon>Magnoliopsida</taxon>
        <taxon>eudicotyledons</taxon>
        <taxon>Gunneridae</taxon>
        <taxon>Pentapetalae</taxon>
        <taxon>asterids</taxon>
        <taxon>lamiids</taxon>
        <taxon>Lamiales</taxon>
        <taxon>Oleaceae</taxon>
        <taxon>Oleeae</taxon>
        <taxon>Olea</taxon>
    </lineage>
</organism>
<dbReference type="GO" id="GO:0003723">
    <property type="term" value="F:RNA binding"/>
    <property type="evidence" value="ECO:0007669"/>
    <property type="project" value="UniProtKB-UniRule"/>
</dbReference>
<evidence type="ECO:0000256" key="2">
    <source>
        <dbReference type="ARBA" id="ARBA00022884"/>
    </source>
</evidence>
<dbReference type="Proteomes" id="UP000594638">
    <property type="component" value="Unassembled WGS sequence"/>
</dbReference>
<sequence length="92" mass="10131">MAQKRGLKLPIYETLQEGPPRKPIIVSIVEIGSDTFRGTEAKTKKQAEMNVAEMACVALTEKGERNAKRQKTSSEDVNADMTGSSTHKHTKT</sequence>
<dbReference type="EMBL" id="CACTIH010003854">
    <property type="protein sequence ID" value="CAA2986317.1"/>
    <property type="molecule type" value="Genomic_DNA"/>
</dbReference>
<keyword evidence="2 3" id="KW-0694">RNA-binding</keyword>
<protein>
    <recommendedName>
        <fullName evidence="5">DRBM domain-containing protein</fullName>
    </recommendedName>
</protein>
<dbReference type="AlphaFoldDB" id="A0A8S0S3H7"/>
<reference evidence="6 7" key="1">
    <citation type="submission" date="2019-12" db="EMBL/GenBank/DDBJ databases">
        <authorList>
            <person name="Alioto T."/>
            <person name="Alioto T."/>
            <person name="Gomez Garrido J."/>
        </authorList>
    </citation>
    <scope>NUCLEOTIDE SEQUENCE [LARGE SCALE GENOMIC DNA]</scope>
</reference>
<dbReference type="Gramene" id="OE9A065964T1">
    <property type="protein sequence ID" value="OE9A065964C1"/>
    <property type="gene ID" value="OE9A065964"/>
</dbReference>
<dbReference type="SMART" id="SM00358">
    <property type="entry name" value="DSRM"/>
    <property type="match status" value="1"/>
</dbReference>
<dbReference type="InterPro" id="IPR014720">
    <property type="entry name" value="dsRBD_dom"/>
</dbReference>
<evidence type="ECO:0000313" key="6">
    <source>
        <dbReference type="EMBL" id="CAA2986317.1"/>
    </source>
</evidence>
<evidence type="ECO:0000256" key="4">
    <source>
        <dbReference type="SAM" id="MobiDB-lite"/>
    </source>
</evidence>
<accession>A0A8S0S3H7</accession>
<dbReference type="Pfam" id="PF00035">
    <property type="entry name" value="dsrm"/>
    <property type="match status" value="1"/>
</dbReference>
<feature type="region of interest" description="Disordered" evidence="4">
    <location>
        <begin position="62"/>
        <end position="92"/>
    </location>
</feature>
<name>A0A8S0S3H7_OLEEU</name>
<feature type="domain" description="DRBM" evidence="5">
    <location>
        <begin position="1"/>
        <end position="61"/>
    </location>
</feature>
<dbReference type="Gene3D" id="3.30.160.20">
    <property type="match status" value="1"/>
</dbReference>
<evidence type="ECO:0000313" key="7">
    <source>
        <dbReference type="Proteomes" id="UP000594638"/>
    </source>
</evidence>
<dbReference type="SUPFAM" id="SSF54768">
    <property type="entry name" value="dsRNA-binding domain-like"/>
    <property type="match status" value="1"/>
</dbReference>
<proteinExistence type="predicted"/>
<evidence type="ECO:0000256" key="3">
    <source>
        <dbReference type="PROSITE-ProRule" id="PRU00266"/>
    </source>
</evidence>